<feature type="domain" description="PAS" evidence="11">
    <location>
        <begin position="577"/>
        <end position="648"/>
    </location>
</feature>
<dbReference type="PRINTS" id="PR00344">
    <property type="entry name" value="BCTRLSENSOR"/>
</dbReference>
<dbReference type="InterPro" id="IPR001610">
    <property type="entry name" value="PAC"/>
</dbReference>
<dbReference type="CDD" id="cd00082">
    <property type="entry name" value="HisKA"/>
    <property type="match status" value="1"/>
</dbReference>
<dbReference type="Pfam" id="PF00072">
    <property type="entry name" value="Response_reg"/>
    <property type="match status" value="1"/>
</dbReference>
<dbReference type="InterPro" id="IPR011006">
    <property type="entry name" value="CheY-like_superfamily"/>
</dbReference>
<dbReference type="InterPro" id="IPR004358">
    <property type="entry name" value="Sig_transdc_His_kin-like_C"/>
</dbReference>
<dbReference type="PROSITE" id="PS50109">
    <property type="entry name" value="HIS_KIN"/>
    <property type="match status" value="1"/>
</dbReference>
<dbReference type="SMART" id="SM00387">
    <property type="entry name" value="HATPase_c"/>
    <property type="match status" value="1"/>
</dbReference>
<dbReference type="Pfam" id="PF00989">
    <property type="entry name" value="PAS"/>
    <property type="match status" value="1"/>
</dbReference>
<dbReference type="Gene3D" id="3.30.565.10">
    <property type="entry name" value="Histidine kinase-like ATPase, C-terminal domain"/>
    <property type="match status" value="1"/>
</dbReference>
<keyword evidence="7" id="KW-0175">Coiled coil</keyword>
<dbReference type="InterPro" id="IPR000700">
    <property type="entry name" value="PAS-assoc_C"/>
</dbReference>
<feature type="domain" description="Response regulatory" evidence="10">
    <location>
        <begin position="1020"/>
        <end position="1138"/>
    </location>
</feature>
<dbReference type="SUPFAM" id="SSF52172">
    <property type="entry name" value="CheY-like"/>
    <property type="match status" value="1"/>
</dbReference>
<dbReference type="PROSITE" id="PS50112">
    <property type="entry name" value="PAS"/>
    <property type="match status" value="1"/>
</dbReference>
<dbReference type="FunFam" id="3.30.565.10:FF:000030">
    <property type="entry name" value="Ethylene receptor 1"/>
    <property type="match status" value="1"/>
</dbReference>
<dbReference type="CDD" id="cd16922">
    <property type="entry name" value="HATPase_EvgS-ArcB-TorS-like"/>
    <property type="match status" value="1"/>
</dbReference>
<evidence type="ECO:0000259" key="12">
    <source>
        <dbReference type="PROSITE" id="PS50113"/>
    </source>
</evidence>
<dbReference type="EMBL" id="BLAY01000082">
    <property type="protein sequence ID" value="GET40097.1"/>
    <property type="molecule type" value="Genomic_DNA"/>
</dbReference>
<comment type="catalytic activity">
    <reaction evidence="1">
        <text>ATP + protein L-histidine = ADP + protein N-phospho-L-histidine.</text>
        <dbReference type="EC" id="2.7.13.3"/>
    </reaction>
</comment>
<dbReference type="CDD" id="cd17580">
    <property type="entry name" value="REC_2_DhkD-like"/>
    <property type="match status" value="1"/>
</dbReference>
<protein>
    <recommendedName>
        <fullName evidence="2">histidine kinase</fullName>
        <ecNumber evidence="2">2.7.13.3</ecNumber>
    </recommendedName>
</protein>
<accession>A0AAV3XB44</accession>
<feature type="transmembrane region" description="Helical" evidence="8">
    <location>
        <begin position="177"/>
        <end position="195"/>
    </location>
</feature>
<dbReference type="SUPFAM" id="SSF55785">
    <property type="entry name" value="PYP-like sensor domain (PAS domain)"/>
    <property type="match status" value="1"/>
</dbReference>
<keyword evidence="8" id="KW-1133">Transmembrane helix</keyword>
<evidence type="ECO:0000259" key="10">
    <source>
        <dbReference type="PROSITE" id="PS50110"/>
    </source>
</evidence>
<dbReference type="Proteomes" id="UP001050975">
    <property type="component" value="Unassembled WGS sequence"/>
</dbReference>
<dbReference type="InterPro" id="IPR003594">
    <property type="entry name" value="HATPase_dom"/>
</dbReference>
<keyword evidence="14" id="KW-1185">Reference proteome</keyword>
<dbReference type="Gene3D" id="1.10.287.130">
    <property type="match status" value="1"/>
</dbReference>
<dbReference type="Pfam" id="PF00512">
    <property type="entry name" value="HisKA"/>
    <property type="match status" value="1"/>
</dbReference>
<gene>
    <name evidence="13" type="ORF">MiSe_49050</name>
</gene>
<sequence length="1142" mass="127209">MMLTIKKLKKKSTQALVALIAAAYLGNYFSLSLFFGIDFLFGSIAVLLVLYLFGLSWGIPAVVIASWHTFILWNHPYAAIVLLCEAIFVGYFFQKKRKNILLLDGIYWLSIGMPLVWIFYAGFLNFETKQALLVVLKQSVNGIFNALVANLIIAHLPIEKWVGRPQLKRTISFRRSLLNLFVAFVFFPALILMVFDGNRVMLNTENRIQSELQSITADLDFELQSWYDQRLKALTELARIAGRNTPIDKLQQSTELLQRTFSSFSKLKVANPTGTVIAANPISNEAGESTLGLNIAIQPIFAKIKTSLIPQITDVYMGLNLKPNVEIGVPVIVDKQFRGLVHATLNLKEISQLLKSQVNNQELRIELIDKTGRIIASSQAESALSQSLERRPSGEIKQKNNGVYQWLPPKGKLPTMMRWKKSLYVQETNLGSNIPWKLIVAVPAAPYISYLENVYIIDLGITLSIAVLALVLARLLSRQLVSPLAKLASETTNLPHKIMEEKPIGWIDSYVSEIGSLVENFQSMSVALHQKFQEIKSANETLEERVKERTDKLVKANKKLRNEIIERKRVEADLKKERNFISAILDTTGALVIVLDAQGRIVRFNRACEELTQYEFAEVEGKYVWELLLIPEELERVQAVFQELKEGNRPNQHENYWVAKDGTRRLIAWSNTVLMNTDGSNQYVIGSGIDITQRQQAESALRKSEILRKQAEALEQANRIKDEFLAIVSHELRTPLNSILGWAKLLRSRKYDAPTTERALETIERNAKSQAQLIDDILDISRIVRGKVRLNMRPINLVPVIQSAINSVLPTAANKNIEIASVGAGLNSLSAESSDLSLNPPLRVFADAERLQQVVWNLLSNAVKFTPEGGRVEVKLEKLQMADCRLQIDNKNSTLNLQSQISNLQLNYAKITVTDTGKGISPEFLPYVFERFRQADSSTTRSYGGLGLGLAIVRHLVELHGGTVSADSPGEGQGATFTVMLPLLEETPANAGELQSSEAGENKQYSMPNAQLPMPLNGLHVLVVDDDGDTRDFLMAALQEGGARVTSATSVEEARASLQQYHPDVLISDIGMPSADGYELIHQVRTSPSPEIAKIPALALTAYAREEDSKKALDAGFGMHLPKPVEPAQLISVVAQLARRTA</sequence>
<organism evidence="13 14">
    <name type="scientific">Microseira wollei NIES-4236</name>
    <dbReference type="NCBI Taxonomy" id="2530354"/>
    <lineage>
        <taxon>Bacteria</taxon>
        <taxon>Bacillati</taxon>
        <taxon>Cyanobacteriota</taxon>
        <taxon>Cyanophyceae</taxon>
        <taxon>Oscillatoriophycideae</taxon>
        <taxon>Aerosakkonematales</taxon>
        <taxon>Aerosakkonemataceae</taxon>
        <taxon>Microseira</taxon>
    </lineage>
</organism>
<evidence type="ECO:0000256" key="6">
    <source>
        <dbReference type="PROSITE-ProRule" id="PRU00169"/>
    </source>
</evidence>
<dbReference type="InterPro" id="IPR005467">
    <property type="entry name" value="His_kinase_dom"/>
</dbReference>
<evidence type="ECO:0000256" key="2">
    <source>
        <dbReference type="ARBA" id="ARBA00012438"/>
    </source>
</evidence>
<dbReference type="SMART" id="SM00086">
    <property type="entry name" value="PAC"/>
    <property type="match status" value="1"/>
</dbReference>
<dbReference type="InterPro" id="IPR013767">
    <property type="entry name" value="PAS_fold"/>
</dbReference>
<dbReference type="PANTHER" id="PTHR43547">
    <property type="entry name" value="TWO-COMPONENT HISTIDINE KINASE"/>
    <property type="match status" value="1"/>
</dbReference>
<dbReference type="NCBIfam" id="TIGR00229">
    <property type="entry name" value="sensory_box"/>
    <property type="match status" value="1"/>
</dbReference>
<feature type="domain" description="Histidine kinase" evidence="9">
    <location>
        <begin position="727"/>
        <end position="985"/>
    </location>
</feature>
<evidence type="ECO:0000256" key="5">
    <source>
        <dbReference type="ARBA" id="ARBA00023012"/>
    </source>
</evidence>
<dbReference type="PROSITE" id="PS50113">
    <property type="entry name" value="PAC"/>
    <property type="match status" value="1"/>
</dbReference>
<evidence type="ECO:0000313" key="14">
    <source>
        <dbReference type="Proteomes" id="UP001050975"/>
    </source>
</evidence>
<evidence type="ECO:0000256" key="1">
    <source>
        <dbReference type="ARBA" id="ARBA00000085"/>
    </source>
</evidence>
<dbReference type="RefSeq" id="WP_226585881.1">
    <property type="nucleotide sequence ID" value="NZ_BLAY01000082.1"/>
</dbReference>
<dbReference type="SUPFAM" id="SSF55874">
    <property type="entry name" value="ATPase domain of HSP90 chaperone/DNA topoisomerase II/histidine kinase"/>
    <property type="match status" value="1"/>
</dbReference>
<keyword evidence="4 13" id="KW-0418">Kinase</keyword>
<dbReference type="InterPro" id="IPR036097">
    <property type="entry name" value="HisK_dim/P_sf"/>
</dbReference>
<feature type="transmembrane region" description="Helical" evidence="8">
    <location>
        <begin position="105"/>
        <end position="126"/>
    </location>
</feature>
<dbReference type="CDD" id="cd00130">
    <property type="entry name" value="PAS"/>
    <property type="match status" value="1"/>
</dbReference>
<dbReference type="PANTHER" id="PTHR43547:SF2">
    <property type="entry name" value="HYBRID SIGNAL TRANSDUCTION HISTIDINE KINASE C"/>
    <property type="match status" value="1"/>
</dbReference>
<feature type="modified residue" description="4-aspartylphosphate" evidence="6">
    <location>
        <position position="1069"/>
    </location>
</feature>
<dbReference type="Gene3D" id="3.40.50.2300">
    <property type="match status" value="1"/>
</dbReference>
<evidence type="ECO:0000256" key="8">
    <source>
        <dbReference type="SAM" id="Phobius"/>
    </source>
</evidence>
<keyword evidence="5" id="KW-0902">Two-component regulatory system</keyword>
<dbReference type="InterPro" id="IPR001789">
    <property type="entry name" value="Sig_transdc_resp-reg_receiver"/>
</dbReference>
<comment type="caution">
    <text evidence="13">The sequence shown here is derived from an EMBL/GenBank/DDBJ whole genome shotgun (WGS) entry which is preliminary data.</text>
</comment>
<keyword evidence="4 13" id="KW-0808">Transferase</keyword>
<feature type="transmembrane region" description="Helical" evidence="8">
    <location>
        <begin position="15"/>
        <end position="37"/>
    </location>
</feature>
<feature type="transmembrane region" description="Helical" evidence="8">
    <location>
        <begin position="44"/>
        <end position="70"/>
    </location>
</feature>
<dbReference type="SMART" id="SM00091">
    <property type="entry name" value="PAS"/>
    <property type="match status" value="1"/>
</dbReference>
<evidence type="ECO:0000259" key="11">
    <source>
        <dbReference type="PROSITE" id="PS50112"/>
    </source>
</evidence>
<feature type="transmembrane region" description="Helical" evidence="8">
    <location>
        <begin position="76"/>
        <end position="93"/>
    </location>
</feature>
<feature type="transmembrane region" description="Helical" evidence="8">
    <location>
        <begin position="138"/>
        <end position="156"/>
    </location>
</feature>
<dbReference type="Gene3D" id="6.10.340.10">
    <property type="match status" value="1"/>
</dbReference>
<dbReference type="SMART" id="SM00388">
    <property type="entry name" value="HisKA"/>
    <property type="match status" value="1"/>
</dbReference>
<dbReference type="InterPro" id="IPR000014">
    <property type="entry name" value="PAS"/>
</dbReference>
<dbReference type="EC" id="2.7.13.3" evidence="2"/>
<name>A0AAV3XB44_9CYAN</name>
<dbReference type="InterPro" id="IPR036890">
    <property type="entry name" value="HATPase_C_sf"/>
</dbReference>
<feature type="coiled-coil region" evidence="7">
    <location>
        <begin position="532"/>
        <end position="577"/>
    </location>
</feature>
<keyword evidence="3 6" id="KW-0597">Phosphoprotein</keyword>
<evidence type="ECO:0000313" key="13">
    <source>
        <dbReference type="EMBL" id="GET40097.1"/>
    </source>
</evidence>
<dbReference type="InterPro" id="IPR035965">
    <property type="entry name" value="PAS-like_dom_sf"/>
</dbReference>
<feature type="domain" description="PAC" evidence="12">
    <location>
        <begin position="651"/>
        <end position="703"/>
    </location>
</feature>
<keyword evidence="8" id="KW-0472">Membrane</keyword>
<keyword evidence="8" id="KW-0812">Transmembrane</keyword>
<proteinExistence type="predicted"/>
<evidence type="ECO:0000259" key="9">
    <source>
        <dbReference type="PROSITE" id="PS50109"/>
    </source>
</evidence>
<dbReference type="AlphaFoldDB" id="A0AAV3XB44"/>
<dbReference type="PROSITE" id="PS50110">
    <property type="entry name" value="RESPONSE_REGULATORY"/>
    <property type="match status" value="1"/>
</dbReference>
<dbReference type="InterPro" id="IPR003661">
    <property type="entry name" value="HisK_dim/P_dom"/>
</dbReference>
<evidence type="ECO:0000256" key="3">
    <source>
        <dbReference type="ARBA" id="ARBA00022553"/>
    </source>
</evidence>
<dbReference type="Gene3D" id="3.30.450.20">
    <property type="entry name" value="PAS domain"/>
    <property type="match status" value="2"/>
</dbReference>
<dbReference type="GO" id="GO:0006355">
    <property type="term" value="P:regulation of DNA-templated transcription"/>
    <property type="evidence" value="ECO:0007669"/>
    <property type="project" value="InterPro"/>
</dbReference>
<dbReference type="SUPFAM" id="SSF47384">
    <property type="entry name" value="Homodimeric domain of signal transducing histidine kinase"/>
    <property type="match status" value="1"/>
</dbReference>
<dbReference type="GO" id="GO:0000155">
    <property type="term" value="F:phosphorelay sensor kinase activity"/>
    <property type="evidence" value="ECO:0007669"/>
    <property type="project" value="InterPro"/>
</dbReference>
<dbReference type="Pfam" id="PF02518">
    <property type="entry name" value="HATPase_c"/>
    <property type="match status" value="1"/>
</dbReference>
<evidence type="ECO:0000256" key="4">
    <source>
        <dbReference type="ARBA" id="ARBA00022777"/>
    </source>
</evidence>
<reference evidence="13" key="1">
    <citation type="submission" date="2019-10" db="EMBL/GenBank/DDBJ databases">
        <title>Draft genome sequece of Microseira wollei NIES-4236.</title>
        <authorList>
            <person name="Yamaguchi H."/>
            <person name="Suzuki S."/>
            <person name="Kawachi M."/>
        </authorList>
    </citation>
    <scope>NUCLEOTIDE SEQUENCE</scope>
    <source>
        <strain evidence="13">NIES-4236</strain>
    </source>
</reference>
<dbReference type="SMART" id="SM00448">
    <property type="entry name" value="REC"/>
    <property type="match status" value="1"/>
</dbReference>
<evidence type="ECO:0000256" key="7">
    <source>
        <dbReference type="SAM" id="Coils"/>
    </source>
</evidence>